<dbReference type="InterPro" id="IPR016024">
    <property type="entry name" value="ARM-type_fold"/>
</dbReference>
<dbReference type="eggNOG" id="arCOG02971">
    <property type="taxonomic scope" value="Archaea"/>
</dbReference>
<dbReference type="EMBL" id="CP001687">
    <property type="protein sequence ID" value="ACV10218.1"/>
    <property type="molecule type" value="Genomic_DNA"/>
</dbReference>
<dbReference type="GO" id="GO:0016829">
    <property type="term" value="F:lyase activity"/>
    <property type="evidence" value="ECO:0007669"/>
    <property type="project" value="UniProtKB-KW"/>
</dbReference>
<dbReference type="Proteomes" id="UP000002071">
    <property type="component" value="Chromosome"/>
</dbReference>
<dbReference type="PANTHER" id="PTHR12697:SF5">
    <property type="entry name" value="DEOXYHYPUSINE HYDROXYLASE"/>
    <property type="match status" value="1"/>
</dbReference>
<evidence type="ECO:0000256" key="1">
    <source>
        <dbReference type="ARBA" id="ARBA00045876"/>
    </source>
</evidence>
<dbReference type="GeneID" id="8382289"/>
<dbReference type="InterPro" id="IPR021133">
    <property type="entry name" value="HEAT_type_2"/>
</dbReference>
<sequence>MPERDGDHRSPQADDLAEREGNHPEVTTSRADVTLGQASEADFAAADTDPVADESECALLDRLDADAATERQRAALALAGRDPGEAAIDALADRTRDDPEATVRQFAVEALGELAESMPEAVRSATEDPDPWVRAEAIVALDHLDREGHADRIVDALDDEHHAVRRNAVISLWKGRGEDVLPELLGLVDDESDRVREWVAELLGRIGHPDAEDALTQLRADDESIVAKTAANALDGGDSIPGPPGGTAPDGTDPSGTRDRSPQL</sequence>
<dbReference type="Pfam" id="PF13646">
    <property type="entry name" value="HEAT_2"/>
    <property type="match status" value="1"/>
</dbReference>
<dbReference type="KEGG" id="hut:Huta_0029"/>
<evidence type="ECO:0000313" key="3">
    <source>
        <dbReference type="EMBL" id="ACV10218.1"/>
    </source>
</evidence>
<dbReference type="SUPFAM" id="SSF48371">
    <property type="entry name" value="ARM repeat"/>
    <property type="match status" value="1"/>
</dbReference>
<name>C7NNJ0_HALUD</name>
<dbReference type="OrthoDB" id="200644at2157"/>
<dbReference type="SMART" id="SM00567">
    <property type="entry name" value="EZ_HEAT"/>
    <property type="match status" value="5"/>
</dbReference>
<dbReference type="STRING" id="519442.Huta_0029"/>
<gene>
    <name evidence="3" type="ordered locus">Huta_0029</name>
</gene>
<comment type="function">
    <text evidence="1">Catalyzes the hydroxylation of the N(6)-(4-aminobutyl)-L-lysine intermediate produced by deoxyhypusine synthase/DHPS on a critical lysine of the eukaryotic translation initiation factor 5A/eIF-5A. This is the second step of the post-translational modification of that lysine into an unusual amino acid residue named hypusine. Hypusination is unique to mature eIF-5A factor and is essential for its function.</text>
</comment>
<dbReference type="InterPro" id="IPR011989">
    <property type="entry name" value="ARM-like"/>
</dbReference>
<evidence type="ECO:0000256" key="2">
    <source>
        <dbReference type="SAM" id="MobiDB-lite"/>
    </source>
</evidence>
<dbReference type="Gene3D" id="1.25.10.10">
    <property type="entry name" value="Leucine-rich Repeat Variant"/>
    <property type="match status" value="1"/>
</dbReference>
<dbReference type="AlphaFoldDB" id="C7NNJ0"/>
<evidence type="ECO:0000313" key="4">
    <source>
        <dbReference type="Proteomes" id="UP000002071"/>
    </source>
</evidence>
<dbReference type="GO" id="GO:0016491">
    <property type="term" value="F:oxidoreductase activity"/>
    <property type="evidence" value="ECO:0007669"/>
    <property type="project" value="TreeGrafter"/>
</dbReference>
<proteinExistence type="predicted"/>
<feature type="region of interest" description="Disordered" evidence="2">
    <location>
        <begin position="231"/>
        <end position="264"/>
    </location>
</feature>
<protein>
    <submittedName>
        <fullName evidence="3">PBS lyase HEAT domain protein repeat-containing protein</fullName>
    </submittedName>
</protein>
<organism evidence="3 4">
    <name type="scientific">Halorhabdus utahensis (strain DSM 12940 / JCM 11049 / AX-2)</name>
    <dbReference type="NCBI Taxonomy" id="519442"/>
    <lineage>
        <taxon>Archaea</taxon>
        <taxon>Methanobacteriati</taxon>
        <taxon>Methanobacteriota</taxon>
        <taxon>Stenosarchaea group</taxon>
        <taxon>Halobacteria</taxon>
        <taxon>Halobacteriales</taxon>
        <taxon>Haloarculaceae</taxon>
        <taxon>Halorhabdus</taxon>
    </lineage>
</organism>
<accession>C7NNJ0</accession>
<dbReference type="InterPro" id="IPR004155">
    <property type="entry name" value="PBS_lyase_HEAT"/>
</dbReference>
<dbReference type="PROSITE" id="PS50077">
    <property type="entry name" value="HEAT_REPEAT"/>
    <property type="match status" value="1"/>
</dbReference>
<keyword evidence="4" id="KW-1185">Reference proteome</keyword>
<reference evidence="3 4" key="1">
    <citation type="journal article" date="2009" name="Stand. Genomic Sci.">
        <title>Complete genome sequence of Halorhabdus utahensis type strain (AX-2).</title>
        <authorList>
            <person name="Anderson I."/>
            <person name="Tindall B.J."/>
            <person name="Pomrenke H."/>
            <person name="Goker M."/>
            <person name="Lapidus A."/>
            <person name="Nolan M."/>
            <person name="Copeland A."/>
            <person name="Glavina Del Rio T."/>
            <person name="Chen F."/>
            <person name="Tice H."/>
            <person name="Cheng J.F."/>
            <person name="Lucas S."/>
            <person name="Chertkov O."/>
            <person name="Bruce D."/>
            <person name="Brettin T."/>
            <person name="Detter J.C."/>
            <person name="Han C."/>
            <person name="Goodwin L."/>
            <person name="Land M."/>
            <person name="Hauser L."/>
            <person name="Chang Y.J."/>
            <person name="Jeffries C.D."/>
            <person name="Pitluck S."/>
            <person name="Pati A."/>
            <person name="Mavromatis K."/>
            <person name="Ivanova N."/>
            <person name="Ovchinnikova G."/>
            <person name="Chen A."/>
            <person name="Palaniappan K."/>
            <person name="Chain P."/>
            <person name="Rohde M."/>
            <person name="Bristow J."/>
            <person name="Eisen J.A."/>
            <person name="Markowitz V."/>
            <person name="Hugenholtz P."/>
            <person name="Kyrpides N.C."/>
            <person name="Klenk H.P."/>
        </authorList>
    </citation>
    <scope>NUCLEOTIDE SEQUENCE [LARGE SCALE GENOMIC DNA]</scope>
    <source>
        <strain evidence="4">DSM 12940 / JCM 11049 / AX-2</strain>
    </source>
</reference>
<keyword evidence="3" id="KW-0456">Lyase</keyword>
<dbReference type="PANTHER" id="PTHR12697">
    <property type="entry name" value="PBS LYASE HEAT-LIKE PROTEIN"/>
    <property type="match status" value="1"/>
</dbReference>
<dbReference type="HOGENOM" id="CLU_999670_0_0_2"/>
<dbReference type="RefSeq" id="WP_012795095.1">
    <property type="nucleotide sequence ID" value="NC_013158.1"/>
</dbReference>
<feature type="compositionally biased region" description="Basic and acidic residues" evidence="2">
    <location>
        <begin position="1"/>
        <end position="23"/>
    </location>
</feature>
<feature type="region of interest" description="Disordered" evidence="2">
    <location>
        <begin position="1"/>
        <end position="52"/>
    </location>
</feature>